<keyword evidence="3" id="KW-1185">Reference proteome</keyword>
<organism evidence="2 3">
    <name type="scientific">Kipferlia bialata</name>
    <dbReference type="NCBI Taxonomy" id="797122"/>
    <lineage>
        <taxon>Eukaryota</taxon>
        <taxon>Metamonada</taxon>
        <taxon>Carpediemonas-like organisms</taxon>
        <taxon>Kipferlia</taxon>
    </lineage>
</organism>
<dbReference type="EMBL" id="BDIP01001267">
    <property type="protein sequence ID" value="GIQ84004.1"/>
    <property type="molecule type" value="Genomic_DNA"/>
</dbReference>
<accession>A0A9K3CYH4</accession>
<sequence length="253" mass="28808">MQAVEQRRRQLEAKFQEDYAALKTERAELLEEVGTLLTGEHTEARDRRERLYADWQSNVFLPLQTALKESMDRTDVNYLNEYRRELFEAYLRGDNTPLEGILERQAATRANARSMGATIMTSGSTRGMTRQQGPGMHLDDVEEDEGEQLHVGEQCLVVSLPSSQDPHFCVVDDPGTRQIRHRKAEDTLGTRSMLNVATWDKERIQATPYYLGPNRGPNRGRRPVNGASAGKEPWRGQDRERVKGCPIGLHDDE</sequence>
<evidence type="ECO:0000313" key="2">
    <source>
        <dbReference type="EMBL" id="GIQ84004.1"/>
    </source>
</evidence>
<comment type="caution">
    <text evidence="2">The sequence shown here is derived from an EMBL/GenBank/DDBJ whole genome shotgun (WGS) entry which is preliminary data.</text>
</comment>
<protein>
    <submittedName>
        <fullName evidence="2">Uncharacterized protein</fullName>
    </submittedName>
</protein>
<proteinExistence type="predicted"/>
<dbReference type="OrthoDB" id="10249008at2759"/>
<name>A0A9K3CYH4_9EUKA</name>
<evidence type="ECO:0000256" key="1">
    <source>
        <dbReference type="SAM" id="MobiDB-lite"/>
    </source>
</evidence>
<evidence type="ECO:0000313" key="3">
    <source>
        <dbReference type="Proteomes" id="UP000265618"/>
    </source>
</evidence>
<feature type="compositionally biased region" description="Basic and acidic residues" evidence="1">
    <location>
        <begin position="232"/>
        <end position="243"/>
    </location>
</feature>
<feature type="region of interest" description="Disordered" evidence="1">
    <location>
        <begin position="208"/>
        <end position="253"/>
    </location>
</feature>
<gene>
    <name evidence="2" type="ORF">KIPB_005418</name>
</gene>
<reference evidence="2 3" key="1">
    <citation type="journal article" date="2018" name="PLoS ONE">
        <title>The draft genome of Kipferlia bialata reveals reductive genome evolution in fornicate parasites.</title>
        <authorList>
            <person name="Tanifuji G."/>
            <person name="Takabayashi S."/>
            <person name="Kume K."/>
            <person name="Takagi M."/>
            <person name="Nakayama T."/>
            <person name="Kamikawa R."/>
            <person name="Inagaki Y."/>
            <person name="Hashimoto T."/>
        </authorList>
    </citation>
    <scope>NUCLEOTIDE SEQUENCE [LARGE SCALE GENOMIC DNA]</scope>
    <source>
        <strain evidence="2">NY0173</strain>
    </source>
</reference>
<dbReference type="AlphaFoldDB" id="A0A9K3CYH4"/>
<dbReference type="Proteomes" id="UP000265618">
    <property type="component" value="Unassembled WGS sequence"/>
</dbReference>